<accession>A0AAU9XAB4</accession>
<dbReference type="SUPFAM" id="SSF57850">
    <property type="entry name" value="RING/U-box"/>
    <property type="match status" value="1"/>
</dbReference>
<dbReference type="Pfam" id="PF13445">
    <property type="entry name" value="zf-RING_UBOX"/>
    <property type="match status" value="1"/>
</dbReference>
<dbReference type="Proteomes" id="UP001159428">
    <property type="component" value="Unassembled WGS sequence"/>
</dbReference>
<dbReference type="InterPro" id="IPR017907">
    <property type="entry name" value="Znf_RING_CS"/>
</dbReference>
<sequence length="65" mass="7768">MKFVNKVDQRLNCPICKKVFDEPWQTSCGHRFCWDCLELNSFRLDDPRCPIDGESISRQQSFRDK</sequence>
<evidence type="ECO:0000256" key="4">
    <source>
        <dbReference type="PROSITE-ProRule" id="PRU00175"/>
    </source>
</evidence>
<dbReference type="AlphaFoldDB" id="A0AAU9XAB4"/>
<keyword evidence="3" id="KW-0862">Zinc</keyword>
<reference evidence="6 7" key="1">
    <citation type="submission" date="2022-05" db="EMBL/GenBank/DDBJ databases">
        <authorList>
            <consortium name="Genoscope - CEA"/>
            <person name="William W."/>
        </authorList>
    </citation>
    <scope>NUCLEOTIDE SEQUENCE [LARGE SCALE GENOMIC DNA]</scope>
</reference>
<dbReference type="EMBL" id="CALNXJ010000034">
    <property type="protein sequence ID" value="CAH3140703.1"/>
    <property type="molecule type" value="Genomic_DNA"/>
</dbReference>
<comment type="caution">
    <text evidence="6">The sequence shown here is derived from an EMBL/GenBank/DDBJ whole genome shotgun (WGS) entry which is preliminary data.</text>
</comment>
<protein>
    <recommendedName>
        <fullName evidence="5">RING-type domain-containing protein</fullName>
    </recommendedName>
</protein>
<evidence type="ECO:0000256" key="2">
    <source>
        <dbReference type="ARBA" id="ARBA00022771"/>
    </source>
</evidence>
<evidence type="ECO:0000313" key="6">
    <source>
        <dbReference type="EMBL" id="CAH3140703.1"/>
    </source>
</evidence>
<dbReference type="GO" id="GO:0008270">
    <property type="term" value="F:zinc ion binding"/>
    <property type="evidence" value="ECO:0007669"/>
    <property type="project" value="UniProtKB-KW"/>
</dbReference>
<evidence type="ECO:0000256" key="3">
    <source>
        <dbReference type="ARBA" id="ARBA00022833"/>
    </source>
</evidence>
<evidence type="ECO:0000256" key="1">
    <source>
        <dbReference type="ARBA" id="ARBA00022723"/>
    </source>
</evidence>
<feature type="domain" description="RING-type" evidence="5">
    <location>
        <begin position="13"/>
        <end position="52"/>
    </location>
</feature>
<dbReference type="InterPro" id="IPR013083">
    <property type="entry name" value="Znf_RING/FYVE/PHD"/>
</dbReference>
<keyword evidence="2 4" id="KW-0863">Zinc-finger</keyword>
<organism evidence="6 7">
    <name type="scientific">Pocillopora meandrina</name>
    <dbReference type="NCBI Taxonomy" id="46732"/>
    <lineage>
        <taxon>Eukaryota</taxon>
        <taxon>Metazoa</taxon>
        <taxon>Cnidaria</taxon>
        <taxon>Anthozoa</taxon>
        <taxon>Hexacorallia</taxon>
        <taxon>Scleractinia</taxon>
        <taxon>Astrocoeniina</taxon>
        <taxon>Pocilloporidae</taxon>
        <taxon>Pocillopora</taxon>
    </lineage>
</organism>
<keyword evidence="1" id="KW-0479">Metal-binding</keyword>
<dbReference type="SMART" id="SM00184">
    <property type="entry name" value="RING"/>
    <property type="match status" value="1"/>
</dbReference>
<evidence type="ECO:0000259" key="5">
    <source>
        <dbReference type="PROSITE" id="PS50089"/>
    </source>
</evidence>
<dbReference type="InterPro" id="IPR027370">
    <property type="entry name" value="Znf-RING_euk"/>
</dbReference>
<name>A0AAU9XAB4_9CNID</name>
<gene>
    <name evidence="6" type="ORF">PMEA_00019371</name>
</gene>
<dbReference type="PROSITE" id="PS50089">
    <property type="entry name" value="ZF_RING_2"/>
    <property type="match status" value="1"/>
</dbReference>
<keyword evidence="7" id="KW-1185">Reference proteome</keyword>
<dbReference type="Gene3D" id="3.30.40.10">
    <property type="entry name" value="Zinc/RING finger domain, C3HC4 (zinc finger)"/>
    <property type="match status" value="1"/>
</dbReference>
<dbReference type="InterPro" id="IPR001841">
    <property type="entry name" value="Znf_RING"/>
</dbReference>
<evidence type="ECO:0000313" key="7">
    <source>
        <dbReference type="Proteomes" id="UP001159428"/>
    </source>
</evidence>
<dbReference type="PROSITE" id="PS00518">
    <property type="entry name" value="ZF_RING_1"/>
    <property type="match status" value="1"/>
</dbReference>
<proteinExistence type="predicted"/>